<feature type="transmembrane region" description="Helical" evidence="1">
    <location>
        <begin position="76"/>
        <end position="96"/>
    </location>
</feature>
<dbReference type="Proteomes" id="UP000823611">
    <property type="component" value="Unassembled WGS sequence"/>
</dbReference>
<comment type="caution">
    <text evidence="2">The sequence shown here is derived from an EMBL/GenBank/DDBJ whole genome shotgun (WGS) entry which is preliminary data.</text>
</comment>
<reference evidence="2" key="1">
    <citation type="submission" date="2020-10" db="EMBL/GenBank/DDBJ databases">
        <authorList>
            <person name="Gilroy R."/>
        </authorList>
    </citation>
    <scope>NUCLEOTIDE SEQUENCE</scope>
    <source>
        <strain evidence="2">F6-4510</strain>
    </source>
</reference>
<keyword evidence="1" id="KW-1133">Transmembrane helix</keyword>
<dbReference type="AlphaFoldDB" id="A0A9D9DYG4"/>
<protein>
    <submittedName>
        <fullName evidence="2">Uncharacterized protein</fullName>
    </submittedName>
</protein>
<evidence type="ECO:0000313" key="3">
    <source>
        <dbReference type="Proteomes" id="UP000823611"/>
    </source>
</evidence>
<sequence>MDLFDRDGHLTDYALDLIINGEPNEMERLEVSEHLSFCDECILRYTEKLSDISLMDMEDSVADTVMLRIKRRLRSIFVNKYGTVAVASCFAIVLWISGAFTHFNEGIDKFTRNEVVGKIEKANERNNLFNDRLTETINSMFKIEWR</sequence>
<keyword evidence="1" id="KW-0812">Transmembrane</keyword>
<evidence type="ECO:0000256" key="1">
    <source>
        <dbReference type="SAM" id="Phobius"/>
    </source>
</evidence>
<accession>A0A9D9DYG4</accession>
<evidence type="ECO:0000313" key="2">
    <source>
        <dbReference type="EMBL" id="MBO8434806.1"/>
    </source>
</evidence>
<dbReference type="EMBL" id="JADIMX010000107">
    <property type="protein sequence ID" value="MBO8434806.1"/>
    <property type="molecule type" value="Genomic_DNA"/>
</dbReference>
<name>A0A9D9DYG4_9FIRM</name>
<organism evidence="2 3">
    <name type="scientific">Candidatus Fimicola merdigallinarum</name>
    <dbReference type="NCBI Taxonomy" id="2840819"/>
    <lineage>
        <taxon>Bacteria</taxon>
        <taxon>Bacillati</taxon>
        <taxon>Bacillota</taxon>
        <taxon>Clostridia</taxon>
        <taxon>Lachnospirales</taxon>
        <taxon>Lachnospiraceae</taxon>
        <taxon>Lachnospiraceae incertae sedis</taxon>
        <taxon>Candidatus Fimicola</taxon>
    </lineage>
</organism>
<gene>
    <name evidence="2" type="ORF">IAC55_05760</name>
</gene>
<reference evidence="2" key="2">
    <citation type="journal article" date="2021" name="PeerJ">
        <title>Extensive microbial diversity within the chicken gut microbiome revealed by metagenomics and culture.</title>
        <authorList>
            <person name="Gilroy R."/>
            <person name="Ravi A."/>
            <person name="Getino M."/>
            <person name="Pursley I."/>
            <person name="Horton D.L."/>
            <person name="Alikhan N.F."/>
            <person name="Baker D."/>
            <person name="Gharbi K."/>
            <person name="Hall N."/>
            <person name="Watson M."/>
            <person name="Adriaenssens E.M."/>
            <person name="Foster-Nyarko E."/>
            <person name="Jarju S."/>
            <person name="Secka A."/>
            <person name="Antonio M."/>
            <person name="Oren A."/>
            <person name="Chaudhuri R.R."/>
            <person name="La Ragione R."/>
            <person name="Hildebrand F."/>
            <person name="Pallen M.J."/>
        </authorList>
    </citation>
    <scope>NUCLEOTIDE SEQUENCE</scope>
    <source>
        <strain evidence="2">F6-4510</strain>
    </source>
</reference>
<keyword evidence="1" id="KW-0472">Membrane</keyword>
<proteinExistence type="predicted"/>